<dbReference type="OMA" id="FINHESV"/>
<name>A0A5K1VK32_ENTHI</name>
<accession>A0A5K1VK32</accession>
<organism evidence="1 2">
    <name type="scientific">Entamoeba histolytica</name>
    <dbReference type="NCBI Taxonomy" id="5759"/>
    <lineage>
        <taxon>Eukaryota</taxon>
        <taxon>Amoebozoa</taxon>
        <taxon>Evosea</taxon>
        <taxon>Archamoebae</taxon>
        <taxon>Mastigamoebida</taxon>
        <taxon>Entamoebidae</taxon>
        <taxon>Entamoeba</taxon>
    </lineage>
</organism>
<dbReference type="VEuPathDB" id="AmoebaDB:EHI8A_013440"/>
<protein>
    <submittedName>
        <fullName evidence="1">Uncharacterized protein</fullName>
    </submittedName>
</protein>
<dbReference type="Proteomes" id="UP000078387">
    <property type="component" value="Unassembled WGS sequence"/>
</dbReference>
<evidence type="ECO:0000313" key="2">
    <source>
        <dbReference type="Proteomes" id="UP000078387"/>
    </source>
</evidence>
<gene>
    <name evidence="1" type="ORF">CL6EHI_197370</name>
</gene>
<dbReference type="VEuPathDB" id="AmoebaDB:EHI_197370"/>
<dbReference type="VEuPathDB" id="AmoebaDB:EHI7A_017260"/>
<sequence length="442" mass="50752">MGSGISKNINQIIEEYDQSKSKEIFDSIESITIKCDEQEQIELYQNFISHESIRNKCIQFISDAITSFKKRDWYESSNHIILIMKLLPLVLPSLSNNILESITLYVISSYPDYNPLLFLCLSKPLYKQPQLSLSLSSQYLIKLMKCSFDYSDEYSLLLTLLLYSDTIKNQIKTSFLSLSTQDAFAAMLSRPLKNVSLPLFITYLSFKECNQTLLLNHLSLLTTTDQNSLMVIMQGLLQTSQTSFPQPNIFDLLLPYLYPDYPPALLSSVSAVLYNTSLFATDLSPSASNALISTFILYSSPHQLTSNNFNLFQLLGRIIHRLLHNRNTNLLYSLVNSLDSLKQILQRPVSSLELPDAFKIWDEDSYREYLQESKLKILISHSEKVLPILSDYSLSEAQLLNTKLFDEISTNQLQTDFDELYQWSLPIWVKEVKSTMSSVLWC</sequence>
<comment type="caution">
    <text evidence="1">The sequence shown here is derived from an EMBL/GenBank/DDBJ whole genome shotgun (WGS) entry which is preliminary data.</text>
</comment>
<dbReference type="VEuPathDB" id="AmoebaDB:EHI5A_005560"/>
<proteinExistence type="predicted"/>
<evidence type="ECO:0000313" key="1">
    <source>
        <dbReference type="EMBL" id="GAT92643.1"/>
    </source>
</evidence>
<dbReference type="VEuPathDB" id="AmoebaDB:KM1_041430"/>
<dbReference type="EMBL" id="BDEQ01000001">
    <property type="protein sequence ID" value="GAT92643.1"/>
    <property type="molecule type" value="Genomic_DNA"/>
</dbReference>
<dbReference type="AlphaFoldDB" id="A0A5K1VK32"/>
<reference evidence="1 2" key="1">
    <citation type="submission" date="2016-05" db="EMBL/GenBank/DDBJ databases">
        <title>First whole genome sequencing of Entamoeba histolytica HM1:IMSS-clone-6.</title>
        <authorList>
            <person name="Mukherjee Avik.K."/>
            <person name="Izumyama S."/>
            <person name="Nakada-Tsukui K."/>
            <person name="Nozaki T."/>
        </authorList>
    </citation>
    <scope>NUCLEOTIDE SEQUENCE [LARGE SCALE GENOMIC DNA]</scope>
    <source>
        <strain evidence="1 2">HM1:IMSS clone 6</strain>
    </source>
</reference>